<dbReference type="AlphaFoldDB" id="A0A9N9E9L2"/>
<accession>A0A9N9E9L2</accession>
<protein>
    <submittedName>
        <fullName evidence="1">9331_t:CDS:1</fullName>
    </submittedName>
</protein>
<evidence type="ECO:0000313" key="1">
    <source>
        <dbReference type="EMBL" id="CAG8669791.1"/>
    </source>
</evidence>
<dbReference type="EMBL" id="CAJVPQ010005416">
    <property type="protein sequence ID" value="CAG8669791.1"/>
    <property type="molecule type" value="Genomic_DNA"/>
</dbReference>
<name>A0A9N9E9L2_9GLOM</name>
<organism evidence="1 2">
    <name type="scientific">Funneliformis caledonium</name>
    <dbReference type="NCBI Taxonomy" id="1117310"/>
    <lineage>
        <taxon>Eukaryota</taxon>
        <taxon>Fungi</taxon>
        <taxon>Fungi incertae sedis</taxon>
        <taxon>Mucoromycota</taxon>
        <taxon>Glomeromycotina</taxon>
        <taxon>Glomeromycetes</taxon>
        <taxon>Glomerales</taxon>
        <taxon>Glomeraceae</taxon>
        <taxon>Funneliformis</taxon>
    </lineage>
</organism>
<dbReference type="Proteomes" id="UP000789570">
    <property type="component" value="Unassembled WGS sequence"/>
</dbReference>
<dbReference type="OrthoDB" id="2384680at2759"/>
<sequence length="104" mass="11983">KRADDVTIHVPAPGPGPWKKGSVQNVSWWCNECKSSDKVIVEIIEIYDEFELGDTVFSEVRDNPVVGSLFFKIDNNWNTTRYRAFVFLYSDQLQYGVSKEFSID</sequence>
<keyword evidence="2" id="KW-1185">Reference proteome</keyword>
<reference evidence="1" key="1">
    <citation type="submission" date="2021-06" db="EMBL/GenBank/DDBJ databases">
        <authorList>
            <person name="Kallberg Y."/>
            <person name="Tangrot J."/>
            <person name="Rosling A."/>
        </authorList>
    </citation>
    <scope>NUCLEOTIDE SEQUENCE</scope>
    <source>
        <strain evidence="1">UK204</strain>
    </source>
</reference>
<proteinExistence type="predicted"/>
<evidence type="ECO:0000313" key="2">
    <source>
        <dbReference type="Proteomes" id="UP000789570"/>
    </source>
</evidence>
<comment type="caution">
    <text evidence="1">The sequence shown here is derived from an EMBL/GenBank/DDBJ whole genome shotgun (WGS) entry which is preliminary data.</text>
</comment>
<gene>
    <name evidence="1" type="ORF">FCALED_LOCUS11967</name>
</gene>
<feature type="non-terminal residue" evidence="1">
    <location>
        <position position="1"/>
    </location>
</feature>